<proteinExistence type="predicted"/>
<keyword evidence="2" id="KW-1185">Reference proteome</keyword>
<name>A0ABD1PJG0_9LAMI</name>
<comment type="caution">
    <text evidence="1">The sequence shown here is derived from an EMBL/GenBank/DDBJ whole genome shotgun (WGS) entry which is preliminary data.</text>
</comment>
<dbReference type="AlphaFoldDB" id="A0ABD1PJG0"/>
<organism evidence="1 2">
    <name type="scientific">Forsythia ovata</name>
    <dbReference type="NCBI Taxonomy" id="205694"/>
    <lineage>
        <taxon>Eukaryota</taxon>
        <taxon>Viridiplantae</taxon>
        <taxon>Streptophyta</taxon>
        <taxon>Embryophyta</taxon>
        <taxon>Tracheophyta</taxon>
        <taxon>Spermatophyta</taxon>
        <taxon>Magnoliopsida</taxon>
        <taxon>eudicotyledons</taxon>
        <taxon>Gunneridae</taxon>
        <taxon>Pentapetalae</taxon>
        <taxon>asterids</taxon>
        <taxon>lamiids</taxon>
        <taxon>Lamiales</taxon>
        <taxon>Oleaceae</taxon>
        <taxon>Forsythieae</taxon>
        <taxon>Forsythia</taxon>
    </lineage>
</organism>
<protein>
    <submittedName>
        <fullName evidence="1">Junctional membrane complex protein Junctophilin</fullName>
    </submittedName>
</protein>
<evidence type="ECO:0000313" key="2">
    <source>
        <dbReference type="Proteomes" id="UP001604277"/>
    </source>
</evidence>
<sequence>MDGHKSQTKLTRTQFSLLRASPTVRSSIHSLTSVCEITLDRETKDLEEQKPHGKPSLPPVRDPGWLHLLQLFYSLCTPFSPLSTGIIFLPQKPASSPDFCGSFAFFRVEKHGFNSPKLRYLQAIE</sequence>
<accession>A0ABD1PJG0</accession>
<dbReference type="Proteomes" id="UP001604277">
    <property type="component" value="Unassembled WGS sequence"/>
</dbReference>
<gene>
    <name evidence="1" type="ORF">Fot_51998</name>
</gene>
<dbReference type="EMBL" id="JBFOLJ010000018">
    <property type="protein sequence ID" value="KAL2464042.1"/>
    <property type="molecule type" value="Genomic_DNA"/>
</dbReference>
<reference evidence="2" key="1">
    <citation type="submission" date="2024-07" db="EMBL/GenBank/DDBJ databases">
        <title>Two chromosome-level genome assemblies of Korean endemic species Abeliophyllum distichum and Forsythia ovata (Oleaceae).</title>
        <authorList>
            <person name="Jang H."/>
        </authorList>
    </citation>
    <scope>NUCLEOTIDE SEQUENCE [LARGE SCALE GENOMIC DNA]</scope>
</reference>
<evidence type="ECO:0000313" key="1">
    <source>
        <dbReference type="EMBL" id="KAL2464042.1"/>
    </source>
</evidence>